<evidence type="ECO:0000256" key="9">
    <source>
        <dbReference type="PROSITE-ProRule" id="PRU01091"/>
    </source>
</evidence>
<dbReference type="InterPro" id="IPR016032">
    <property type="entry name" value="Sig_transdc_resp-reg_C-effctor"/>
</dbReference>
<dbReference type="Pfam" id="PF00486">
    <property type="entry name" value="Trans_reg_C"/>
    <property type="match status" value="1"/>
</dbReference>
<gene>
    <name evidence="12" type="ORF">PRVXT_001870</name>
</gene>
<keyword evidence="5 9" id="KW-0238">DNA-binding</keyword>
<reference evidence="12" key="2">
    <citation type="submission" date="2024-06" db="EMBL/GenBank/DDBJ databases">
        <authorList>
            <person name="Petrova K.O."/>
            <person name="Toshchakov S.V."/>
            <person name="Boltjanskaja Y.V."/>
            <person name="Kevbrin V."/>
        </authorList>
    </citation>
    <scope>NUCLEOTIDE SEQUENCE</scope>
    <source>
        <strain evidence="12">Z-910T</strain>
    </source>
</reference>
<name>A0AAU7VIK0_9FIRM</name>
<dbReference type="PROSITE" id="PS51755">
    <property type="entry name" value="OMPR_PHOB"/>
    <property type="match status" value="1"/>
</dbReference>
<dbReference type="GO" id="GO:0006355">
    <property type="term" value="P:regulation of DNA-templated transcription"/>
    <property type="evidence" value="ECO:0007669"/>
    <property type="project" value="InterPro"/>
</dbReference>
<dbReference type="Gene3D" id="3.40.50.2300">
    <property type="match status" value="1"/>
</dbReference>
<evidence type="ECO:0000259" key="11">
    <source>
        <dbReference type="PROSITE" id="PS51755"/>
    </source>
</evidence>
<dbReference type="Gene3D" id="1.10.10.10">
    <property type="entry name" value="Winged helix-like DNA-binding domain superfamily/Winged helix DNA-binding domain"/>
    <property type="match status" value="1"/>
</dbReference>
<dbReference type="PANTHER" id="PTHR48111">
    <property type="entry name" value="REGULATOR OF RPOS"/>
    <property type="match status" value="1"/>
</dbReference>
<evidence type="ECO:0000313" key="12">
    <source>
        <dbReference type="EMBL" id="XBX73859.1"/>
    </source>
</evidence>
<evidence type="ECO:0000259" key="10">
    <source>
        <dbReference type="PROSITE" id="PS50110"/>
    </source>
</evidence>
<reference evidence="12" key="1">
    <citation type="journal article" date="2013" name="Extremophiles">
        <title>Proteinivorax tanatarense gen. nov., sp. nov., an anaerobic, haloalkaliphilic, proteolytic bacterium isolated from a decaying algal bloom, and proposal of Proteinivoraceae fam. nov.</title>
        <authorList>
            <person name="Kevbrin V."/>
            <person name="Boltyanskaya Y."/>
            <person name="Zhilina T."/>
            <person name="Kolganova T."/>
            <person name="Lavrentjeva E."/>
            <person name="Kuznetsov B."/>
        </authorList>
    </citation>
    <scope>NUCLEOTIDE SEQUENCE</scope>
    <source>
        <strain evidence="12">Z-910T</strain>
    </source>
</reference>
<dbReference type="GO" id="GO:0000156">
    <property type="term" value="F:phosphorelay response regulator activity"/>
    <property type="evidence" value="ECO:0007669"/>
    <property type="project" value="TreeGrafter"/>
</dbReference>
<dbReference type="SUPFAM" id="SSF46894">
    <property type="entry name" value="C-terminal effector domain of the bipartite response regulators"/>
    <property type="match status" value="1"/>
</dbReference>
<feature type="domain" description="OmpR/PhoB-type" evidence="11">
    <location>
        <begin position="129"/>
        <end position="230"/>
    </location>
</feature>
<dbReference type="Gene3D" id="6.10.250.690">
    <property type="match status" value="1"/>
</dbReference>
<evidence type="ECO:0000256" key="4">
    <source>
        <dbReference type="ARBA" id="ARBA00023015"/>
    </source>
</evidence>
<evidence type="ECO:0000256" key="2">
    <source>
        <dbReference type="ARBA" id="ARBA00022553"/>
    </source>
</evidence>
<sequence>MNKKILVVEDENSILELIRFNLSKEGYNISTALDGEEAVTKISKDKPDLIVLDLMLPKLDGIEVCKRIRENHGYNVYIIMLTAKGEEIDKIVGLEVGADDYMTKPFSPKELSVRIKAAFRRLDYKMSNSNYLVNGDFEIDKEQYSCRYKGKRLSLTPKQFTLLTYLVENEEKVCSREELLSKVWGYDYLGDSRTVDVHVRQIRQVLLKETDGEEPIPIKTLRGVGYSYKRSK</sequence>
<dbReference type="InterPro" id="IPR039420">
    <property type="entry name" value="WalR-like"/>
</dbReference>
<dbReference type="Pfam" id="PF00072">
    <property type="entry name" value="Response_reg"/>
    <property type="match status" value="1"/>
</dbReference>
<dbReference type="AlphaFoldDB" id="A0AAU7VIK0"/>
<dbReference type="PANTHER" id="PTHR48111:SF40">
    <property type="entry name" value="PHOSPHATE REGULON TRANSCRIPTIONAL REGULATORY PROTEIN PHOB"/>
    <property type="match status" value="1"/>
</dbReference>
<dbReference type="InterPro" id="IPR011006">
    <property type="entry name" value="CheY-like_superfamily"/>
</dbReference>
<dbReference type="CDD" id="cd00383">
    <property type="entry name" value="trans_reg_C"/>
    <property type="match status" value="1"/>
</dbReference>
<dbReference type="SUPFAM" id="SSF52172">
    <property type="entry name" value="CheY-like"/>
    <property type="match status" value="1"/>
</dbReference>
<keyword evidence="2 8" id="KW-0597">Phosphoprotein</keyword>
<dbReference type="InterPro" id="IPR001789">
    <property type="entry name" value="Sig_transdc_resp-reg_receiver"/>
</dbReference>
<organism evidence="12">
    <name type="scientific">Proteinivorax tanatarense</name>
    <dbReference type="NCBI Taxonomy" id="1260629"/>
    <lineage>
        <taxon>Bacteria</taxon>
        <taxon>Bacillati</taxon>
        <taxon>Bacillota</taxon>
        <taxon>Clostridia</taxon>
        <taxon>Eubacteriales</taxon>
        <taxon>Proteinivoracaceae</taxon>
        <taxon>Proteinivorax</taxon>
    </lineage>
</organism>
<evidence type="ECO:0000256" key="3">
    <source>
        <dbReference type="ARBA" id="ARBA00023012"/>
    </source>
</evidence>
<keyword evidence="3" id="KW-0902">Two-component regulatory system</keyword>
<comment type="function">
    <text evidence="7">May play the central regulatory role in sporulation. It may be an element of the effector pathway responsible for the activation of sporulation genes in response to nutritional stress. Spo0A may act in concert with spo0H (a sigma factor) to control the expression of some genes that are critical to the sporulation process.</text>
</comment>
<evidence type="ECO:0000256" key="7">
    <source>
        <dbReference type="ARBA" id="ARBA00024867"/>
    </source>
</evidence>
<dbReference type="RefSeq" id="WP_350342621.1">
    <property type="nucleotide sequence ID" value="NZ_CP158367.1"/>
</dbReference>
<dbReference type="SMART" id="SM00862">
    <property type="entry name" value="Trans_reg_C"/>
    <property type="match status" value="1"/>
</dbReference>
<dbReference type="GO" id="GO:0032993">
    <property type="term" value="C:protein-DNA complex"/>
    <property type="evidence" value="ECO:0007669"/>
    <property type="project" value="TreeGrafter"/>
</dbReference>
<dbReference type="PROSITE" id="PS50110">
    <property type="entry name" value="RESPONSE_REGULATORY"/>
    <property type="match status" value="1"/>
</dbReference>
<evidence type="ECO:0000256" key="1">
    <source>
        <dbReference type="ARBA" id="ARBA00018672"/>
    </source>
</evidence>
<protein>
    <recommendedName>
        <fullName evidence="1">Stage 0 sporulation protein A homolog</fullName>
    </recommendedName>
</protein>
<dbReference type="InterPro" id="IPR036388">
    <property type="entry name" value="WH-like_DNA-bd_sf"/>
</dbReference>
<feature type="modified residue" description="4-aspartylphosphate" evidence="8">
    <location>
        <position position="53"/>
    </location>
</feature>
<dbReference type="EMBL" id="CP158367">
    <property type="protein sequence ID" value="XBX73859.1"/>
    <property type="molecule type" value="Genomic_DNA"/>
</dbReference>
<dbReference type="FunFam" id="1.10.10.10:FF:000018">
    <property type="entry name" value="DNA-binding response regulator ResD"/>
    <property type="match status" value="1"/>
</dbReference>
<evidence type="ECO:0000256" key="8">
    <source>
        <dbReference type="PROSITE-ProRule" id="PRU00169"/>
    </source>
</evidence>
<dbReference type="SMART" id="SM00448">
    <property type="entry name" value="REC"/>
    <property type="match status" value="1"/>
</dbReference>
<dbReference type="FunFam" id="3.40.50.2300:FF:000001">
    <property type="entry name" value="DNA-binding response regulator PhoB"/>
    <property type="match status" value="1"/>
</dbReference>
<dbReference type="GO" id="GO:0005829">
    <property type="term" value="C:cytosol"/>
    <property type="evidence" value="ECO:0007669"/>
    <property type="project" value="TreeGrafter"/>
</dbReference>
<accession>A0AAU7VIK0</accession>
<keyword evidence="4" id="KW-0805">Transcription regulation</keyword>
<feature type="DNA-binding region" description="OmpR/PhoB-type" evidence="9">
    <location>
        <begin position="129"/>
        <end position="230"/>
    </location>
</feature>
<keyword evidence="6" id="KW-0804">Transcription</keyword>
<proteinExistence type="predicted"/>
<dbReference type="InterPro" id="IPR001867">
    <property type="entry name" value="OmpR/PhoB-type_DNA-bd"/>
</dbReference>
<evidence type="ECO:0000256" key="6">
    <source>
        <dbReference type="ARBA" id="ARBA00023163"/>
    </source>
</evidence>
<evidence type="ECO:0000256" key="5">
    <source>
        <dbReference type="ARBA" id="ARBA00023125"/>
    </source>
</evidence>
<dbReference type="GO" id="GO:0000976">
    <property type="term" value="F:transcription cis-regulatory region binding"/>
    <property type="evidence" value="ECO:0007669"/>
    <property type="project" value="TreeGrafter"/>
</dbReference>
<feature type="domain" description="Response regulatory" evidence="10">
    <location>
        <begin position="4"/>
        <end position="119"/>
    </location>
</feature>